<dbReference type="Pfam" id="PF01471">
    <property type="entry name" value="PG_binding_1"/>
    <property type="match status" value="1"/>
</dbReference>
<gene>
    <name evidence="7" type="ORF">FEZ08_00420</name>
</gene>
<dbReference type="InParanoid" id="A0A5R8QGI3"/>
<dbReference type="InterPro" id="IPR029045">
    <property type="entry name" value="ClpP/crotonase-like_dom_sf"/>
</dbReference>
<dbReference type="PANTHER" id="PTHR32060">
    <property type="entry name" value="TAIL-SPECIFIC PROTEASE"/>
    <property type="match status" value="1"/>
</dbReference>
<keyword evidence="3 5" id="KW-0378">Hydrolase</keyword>
<dbReference type="InterPro" id="IPR036366">
    <property type="entry name" value="PGBDSf"/>
</dbReference>
<dbReference type="Pfam" id="PF13180">
    <property type="entry name" value="PDZ_2"/>
    <property type="match status" value="1"/>
</dbReference>
<dbReference type="InterPro" id="IPR036365">
    <property type="entry name" value="PGBD-like_sf"/>
</dbReference>
<dbReference type="Gene3D" id="1.10.101.10">
    <property type="entry name" value="PGBD-like superfamily/PGBD"/>
    <property type="match status" value="1"/>
</dbReference>
<evidence type="ECO:0000256" key="1">
    <source>
        <dbReference type="ARBA" id="ARBA00009179"/>
    </source>
</evidence>
<dbReference type="OrthoDB" id="9812068at2"/>
<evidence type="ECO:0000256" key="5">
    <source>
        <dbReference type="RuleBase" id="RU004404"/>
    </source>
</evidence>
<feature type="domain" description="PDZ" evidence="6">
    <location>
        <begin position="93"/>
        <end position="156"/>
    </location>
</feature>
<proteinExistence type="inferred from homology"/>
<dbReference type="SMART" id="SM00228">
    <property type="entry name" value="PDZ"/>
    <property type="match status" value="1"/>
</dbReference>
<protein>
    <submittedName>
        <fullName evidence="7">PDZ domain-containing protein</fullName>
    </submittedName>
</protein>
<evidence type="ECO:0000259" key="6">
    <source>
        <dbReference type="PROSITE" id="PS50106"/>
    </source>
</evidence>
<dbReference type="FunCoup" id="A0A5R8QGI3">
    <property type="interactions" value="324"/>
</dbReference>
<dbReference type="AlphaFoldDB" id="A0A5R8QGI3"/>
<dbReference type="InterPro" id="IPR004447">
    <property type="entry name" value="Peptidase_S41A"/>
</dbReference>
<dbReference type="GO" id="GO:0007165">
    <property type="term" value="P:signal transduction"/>
    <property type="evidence" value="ECO:0007669"/>
    <property type="project" value="TreeGrafter"/>
</dbReference>
<dbReference type="EMBL" id="VBWP01000001">
    <property type="protein sequence ID" value="TLG77115.1"/>
    <property type="molecule type" value="Genomic_DNA"/>
</dbReference>
<sequence>MNKKRFNAYTLVLVALVAILVSVLGTTTIMSAFNTVQYDSMAKFEQALALIRQNALAVPDQDKLIDGAIKGLTESLDDPHSTYFTKSEADEFRQSLSSSFDGIGVRLLIVAGEPVITEVFPGSPAETAGMKVNDVIVSVDGNKVSGDNSQEVVDQLTGKKGTTVKVDVRRGDASETLSITRDAITVEAAETKVITSGDKKIGYIVLDSFTEDAGTQYLAALESLQNEGVSGVIVDLRNNGGGYVSSVSTILDKTVSDTKPYVQTVDKDGRTVTKFSSISESPIKDVVVVVNENTASASEIMTAAYREIEGFKVVGTKTYGKGTAQNTFDLIDGSQLKLTIEKWLTPDGNWINEKGITPDVVQQATQPYLIPYISTDKVYQLGDTGYPVSYMQHLLKFYGYQIGYDAQFDEETEAGIKKFQADNGLEQTGKMDFDTVQTMNEKNRAYRENQNNDTQLQKAIEQFN</sequence>
<dbReference type="InterPro" id="IPR005151">
    <property type="entry name" value="Tail-specific_protease"/>
</dbReference>
<dbReference type="GO" id="GO:0030288">
    <property type="term" value="C:outer membrane-bounded periplasmic space"/>
    <property type="evidence" value="ECO:0007669"/>
    <property type="project" value="TreeGrafter"/>
</dbReference>
<dbReference type="PROSITE" id="PS50106">
    <property type="entry name" value="PDZ"/>
    <property type="match status" value="1"/>
</dbReference>
<keyword evidence="4 5" id="KW-0720">Serine protease</keyword>
<dbReference type="Gene3D" id="3.30.750.44">
    <property type="match status" value="1"/>
</dbReference>
<evidence type="ECO:0000313" key="7">
    <source>
        <dbReference type="EMBL" id="TLG77115.1"/>
    </source>
</evidence>
<evidence type="ECO:0000313" key="8">
    <source>
        <dbReference type="Proteomes" id="UP000306912"/>
    </source>
</evidence>
<dbReference type="SUPFAM" id="SSF47090">
    <property type="entry name" value="PGBD-like"/>
    <property type="match status" value="1"/>
</dbReference>
<comment type="caution">
    <text evidence="7">The sequence shown here is derived from an EMBL/GenBank/DDBJ whole genome shotgun (WGS) entry which is preliminary data.</text>
</comment>
<dbReference type="Pfam" id="PF22694">
    <property type="entry name" value="CtpB_N-like"/>
    <property type="match status" value="1"/>
</dbReference>
<keyword evidence="8" id="KW-1185">Reference proteome</keyword>
<dbReference type="GO" id="GO:0008236">
    <property type="term" value="F:serine-type peptidase activity"/>
    <property type="evidence" value="ECO:0007669"/>
    <property type="project" value="UniProtKB-KW"/>
</dbReference>
<dbReference type="Gene3D" id="2.30.42.10">
    <property type="match status" value="1"/>
</dbReference>
<dbReference type="GO" id="GO:0004175">
    <property type="term" value="F:endopeptidase activity"/>
    <property type="evidence" value="ECO:0007669"/>
    <property type="project" value="TreeGrafter"/>
</dbReference>
<dbReference type="SUPFAM" id="SSF52096">
    <property type="entry name" value="ClpP/crotonase"/>
    <property type="match status" value="1"/>
</dbReference>
<organism evidence="7 8">
    <name type="scientific">Culicoidibacter larvae</name>
    <dbReference type="NCBI Taxonomy" id="2579976"/>
    <lineage>
        <taxon>Bacteria</taxon>
        <taxon>Bacillati</taxon>
        <taxon>Bacillota</taxon>
        <taxon>Culicoidibacteria</taxon>
        <taxon>Culicoidibacterales</taxon>
        <taxon>Culicoidibacteraceae</taxon>
        <taxon>Culicoidibacter</taxon>
    </lineage>
</organism>
<keyword evidence="2 5" id="KW-0645">Protease</keyword>
<dbReference type="CDD" id="cd06782">
    <property type="entry name" value="cpPDZ_CPP-like"/>
    <property type="match status" value="1"/>
</dbReference>
<dbReference type="PANTHER" id="PTHR32060:SF30">
    <property type="entry name" value="CARBOXY-TERMINAL PROCESSING PROTEASE CTPA"/>
    <property type="match status" value="1"/>
</dbReference>
<dbReference type="NCBIfam" id="TIGR00225">
    <property type="entry name" value="prc"/>
    <property type="match status" value="1"/>
</dbReference>
<evidence type="ECO:0000256" key="3">
    <source>
        <dbReference type="ARBA" id="ARBA00022801"/>
    </source>
</evidence>
<dbReference type="Proteomes" id="UP000306912">
    <property type="component" value="Unassembled WGS sequence"/>
</dbReference>
<dbReference type="InterPro" id="IPR001478">
    <property type="entry name" value="PDZ"/>
</dbReference>
<dbReference type="InterPro" id="IPR055210">
    <property type="entry name" value="CtpA/B_N"/>
</dbReference>
<dbReference type="SMART" id="SM00245">
    <property type="entry name" value="TSPc"/>
    <property type="match status" value="1"/>
</dbReference>
<evidence type="ECO:0000256" key="2">
    <source>
        <dbReference type="ARBA" id="ARBA00022670"/>
    </source>
</evidence>
<dbReference type="CDD" id="cd07560">
    <property type="entry name" value="Peptidase_S41_CPP"/>
    <property type="match status" value="1"/>
</dbReference>
<dbReference type="Pfam" id="PF03572">
    <property type="entry name" value="Peptidase_S41"/>
    <property type="match status" value="1"/>
</dbReference>
<dbReference type="RefSeq" id="WP_138189725.1">
    <property type="nucleotide sequence ID" value="NZ_VBWP01000001.1"/>
</dbReference>
<evidence type="ECO:0000256" key="4">
    <source>
        <dbReference type="ARBA" id="ARBA00022825"/>
    </source>
</evidence>
<accession>A0A5R8QGI3</accession>
<dbReference type="Gene3D" id="3.90.226.10">
    <property type="entry name" value="2-enoyl-CoA Hydratase, Chain A, domain 1"/>
    <property type="match status" value="1"/>
</dbReference>
<dbReference type="InterPro" id="IPR002477">
    <property type="entry name" value="Peptidoglycan-bd-like"/>
</dbReference>
<name>A0A5R8QGI3_9FIRM</name>
<dbReference type="GO" id="GO:0006508">
    <property type="term" value="P:proteolysis"/>
    <property type="evidence" value="ECO:0007669"/>
    <property type="project" value="UniProtKB-KW"/>
</dbReference>
<reference evidence="7 8" key="1">
    <citation type="submission" date="2019-05" db="EMBL/GenBank/DDBJ databases">
        <title>Culicoidintestinum kansasii gen. nov., sp. nov. from the gastrointestinal tract of the biting midge, Culicoides sonorensis.</title>
        <authorList>
            <person name="Neupane S."/>
            <person name="Ghosh A."/>
            <person name="Gunther S."/>
            <person name="Martin K."/>
            <person name="Zurek L."/>
        </authorList>
    </citation>
    <scope>NUCLEOTIDE SEQUENCE [LARGE SCALE GENOMIC DNA]</scope>
    <source>
        <strain evidence="7 8">CS-1</strain>
    </source>
</reference>
<dbReference type="InterPro" id="IPR036034">
    <property type="entry name" value="PDZ_sf"/>
</dbReference>
<dbReference type="SUPFAM" id="SSF50156">
    <property type="entry name" value="PDZ domain-like"/>
    <property type="match status" value="1"/>
</dbReference>
<comment type="similarity">
    <text evidence="1 5">Belongs to the peptidase S41A family.</text>
</comment>